<dbReference type="Gene3D" id="3.10.180.10">
    <property type="entry name" value="2,3-Dihydroxybiphenyl 1,2-Dioxygenase, domain 1"/>
    <property type="match status" value="2"/>
</dbReference>
<dbReference type="GO" id="GO:0046491">
    <property type="term" value="P:L-methylmalonyl-CoA metabolic process"/>
    <property type="evidence" value="ECO:0007669"/>
    <property type="project" value="TreeGrafter"/>
</dbReference>
<feature type="chain" id="PRO_5032809014" evidence="2">
    <location>
        <begin position="19"/>
        <end position="304"/>
    </location>
</feature>
<dbReference type="CDD" id="cd06587">
    <property type="entry name" value="VOC"/>
    <property type="match status" value="2"/>
</dbReference>
<evidence type="ECO:0000256" key="1">
    <source>
        <dbReference type="ARBA" id="ARBA00022723"/>
    </source>
</evidence>
<dbReference type="RefSeq" id="WP_167082087.1">
    <property type="nucleotide sequence ID" value="NZ_BAAADC010000001.1"/>
</dbReference>
<dbReference type="SUPFAM" id="SSF54593">
    <property type="entry name" value="Glyoxalase/Bleomycin resistance protein/Dihydroxybiphenyl dioxygenase"/>
    <property type="match status" value="2"/>
</dbReference>
<dbReference type="InterPro" id="IPR037523">
    <property type="entry name" value="VOC_core"/>
</dbReference>
<dbReference type="InterPro" id="IPR029068">
    <property type="entry name" value="Glyas_Bleomycin-R_OHBP_Dase"/>
</dbReference>
<dbReference type="Proteomes" id="UP000570514">
    <property type="component" value="Unassembled WGS sequence"/>
</dbReference>
<feature type="domain" description="VOC" evidence="3">
    <location>
        <begin position="155"/>
        <end position="286"/>
    </location>
</feature>
<dbReference type="PANTHER" id="PTHR43048:SF3">
    <property type="entry name" value="METHYLMALONYL-COA EPIMERASE, MITOCHONDRIAL"/>
    <property type="match status" value="1"/>
</dbReference>
<keyword evidence="5" id="KW-1185">Reference proteome</keyword>
<keyword evidence="1" id="KW-0479">Metal-binding</keyword>
<dbReference type="GO" id="GO:0004493">
    <property type="term" value="F:methylmalonyl-CoA epimerase activity"/>
    <property type="evidence" value="ECO:0007669"/>
    <property type="project" value="TreeGrafter"/>
</dbReference>
<keyword evidence="4" id="KW-0223">Dioxygenase</keyword>
<dbReference type="GO" id="GO:0016829">
    <property type="term" value="F:lyase activity"/>
    <property type="evidence" value="ECO:0007669"/>
    <property type="project" value="UniProtKB-KW"/>
</dbReference>
<reference evidence="4 5" key="1">
    <citation type="submission" date="2020-03" db="EMBL/GenBank/DDBJ databases">
        <title>Genomic Encyclopedia of Type Strains, Phase IV (KMG-IV): sequencing the most valuable type-strain genomes for metagenomic binning, comparative biology and taxonomic classification.</title>
        <authorList>
            <person name="Goeker M."/>
        </authorList>
    </citation>
    <scope>NUCLEOTIDE SEQUENCE [LARGE SCALE GENOMIC DNA]</scope>
    <source>
        <strain evidence="4 5">DSM 19867</strain>
    </source>
</reference>
<feature type="signal peptide" evidence="2">
    <location>
        <begin position="1"/>
        <end position="18"/>
    </location>
</feature>
<proteinExistence type="predicted"/>
<protein>
    <submittedName>
        <fullName evidence="4">Catechol 2,3-dioxygenase-like lactoylglutathione lyase family enzyme</fullName>
    </submittedName>
</protein>
<sequence>MKRAIFLASVAFTVSAYAAPVRPAITGVSHLSVYSADMAKSDAFYTHHLGAVKRPDPEDAKGVRYYFNARQFVEVLPLPANAGINRMDHGAFNTADAEGLRAYLAANKIAVPKAVTKASDGSKYFRVKDPEGNTIEFIEAPKSLPDIPAVSPSNRMIHFGMIVHSQAAEDPFYRKLLGFKPYWFGGMTSENPTWISSQVPEGHEWVEYMIVSGPEKTGIPASMPQATAGVLNHFALGVGNMEKTVTLLTEGERISEKNDGPKIGRDGKWQFNMYDPDGTRAEFMEFHAATKPCCSPFTASDPEE</sequence>
<dbReference type="AlphaFoldDB" id="A0A846MXP1"/>
<dbReference type="GO" id="GO:0051213">
    <property type="term" value="F:dioxygenase activity"/>
    <property type="evidence" value="ECO:0007669"/>
    <property type="project" value="UniProtKB-KW"/>
</dbReference>
<dbReference type="GO" id="GO:0046872">
    <property type="term" value="F:metal ion binding"/>
    <property type="evidence" value="ECO:0007669"/>
    <property type="project" value="UniProtKB-KW"/>
</dbReference>
<dbReference type="PROSITE" id="PS51819">
    <property type="entry name" value="VOC"/>
    <property type="match status" value="2"/>
</dbReference>
<evidence type="ECO:0000259" key="3">
    <source>
        <dbReference type="PROSITE" id="PS51819"/>
    </source>
</evidence>
<evidence type="ECO:0000313" key="5">
    <source>
        <dbReference type="Proteomes" id="UP000570514"/>
    </source>
</evidence>
<evidence type="ECO:0000256" key="2">
    <source>
        <dbReference type="SAM" id="SignalP"/>
    </source>
</evidence>
<accession>A0A846MXP1</accession>
<name>A0A846MXP1_9PROT</name>
<dbReference type="InterPro" id="IPR004360">
    <property type="entry name" value="Glyas_Fos-R_dOase_dom"/>
</dbReference>
<comment type="caution">
    <text evidence="4">The sequence shown here is derived from an EMBL/GenBank/DDBJ whole genome shotgun (WGS) entry which is preliminary data.</text>
</comment>
<organism evidence="4 5">
    <name type="scientific">Rhizomicrobium palustre</name>
    <dbReference type="NCBI Taxonomy" id="189966"/>
    <lineage>
        <taxon>Bacteria</taxon>
        <taxon>Pseudomonadati</taxon>
        <taxon>Pseudomonadota</taxon>
        <taxon>Alphaproteobacteria</taxon>
        <taxon>Micropepsales</taxon>
        <taxon>Micropepsaceae</taxon>
        <taxon>Rhizomicrobium</taxon>
    </lineage>
</organism>
<dbReference type="PANTHER" id="PTHR43048">
    <property type="entry name" value="METHYLMALONYL-COA EPIMERASE"/>
    <property type="match status" value="1"/>
</dbReference>
<gene>
    <name evidence="4" type="ORF">FHS83_001327</name>
</gene>
<dbReference type="EMBL" id="JAASRM010000001">
    <property type="protein sequence ID" value="NIK88009.1"/>
    <property type="molecule type" value="Genomic_DNA"/>
</dbReference>
<keyword evidence="4" id="KW-0560">Oxidoreductase</keyword>
<keyword evidence="2" id="KW-0732">Signal</keyword>
<dbReference type="InterPro" id="IPR051785">
    <property type="entry name" value="MMCE/EMCE_epimerase"/>
</dbReference>
<feature type="domain" description="VOC" evidence="3">
    <location>
        <begin position="27"/>
        <end position="140"/>
    </location>
</feature>
<keyword evidence="4" id="KW-0456">Lyase</keyword>
<evidence type="ECO:0000313" key="4">
    <source>
        <dbReference type="EMBL" id="NIK88009.1"/>
    </source>
</evidence>
<dbReference type="Pfam" id="PF00903">
    <property type="entry name" value="Glyoxalase"/>
    <property type="match status" value="2"/>
</dbReference>